<evidence type="ECO:0000313" key="3">
    <source>
        <dbReference type="Proteomes" id="UP000005237"/>
    </source>
</evidence>
<dbReference type="InterPro" id="IPR035940">
    <property type="entry name" value="CAP_sf"/>
</dbReference>
<reference evidence="2" key="2">
    <citation type="submission" date="2022-06" db="UniProtKB">
        <authorList>
            <consortium name="EnsemblMetazoa"/>
        </authorList>
    </citation>
    <scope>IDENTIFICATION</scope>
    <source>
        <strain evidence="2">DF5081</strain>
    </source>
</reference>
<keyword evidence="1" id="KW-0812">Transmembrane</keyword>
<dbReference type="Proteomes" id="UP000005237">
    <property type="component" value="Unassembled WGS sequence"/>
</dbReference>
<keyword evidence="1" id="KW-1133">Transmembrane helix</keyword>
<proteinExistence type="predicted"/>
<name>A0A8R1EMT7_CAEJA</name>
<keyword evidence="3" id="KW-1185">Reference proteome</keyword>
<sequence length="165" mass="18699">MSQSAKDDEKRAAIISAYNTFRFEFSKNSSIPFMKELKWDLGLENEGKRLLSECKKLEHKENYRVYTSSHAVDPTLLLIAEKKFAEAVQLVNSRSEPFTNLLELIVPTQDKIACFKDTCHNNHEICLLGPNGKIHESDFGATSNHSACTSIFFAFSLLLISFFLS</sequence>
<organism evidence="2 3">
    <name type="scientific">Caenorhabditis japonica</name>
    <dbReference type="NCBI Taxonomy" id="281687"/>
    <lineage>
        <taxon>Eukaryota</taxon>
        <taxon>Metazoa</taxon>
        <taxon>Ecdysozoa</taxon>
        <taxon>Nematoda</taxon>
        <taxon>Chromadorea</taxon>
        <taxon>Rhabditida</taxon>
        <taxon>Rhabditina</taxon>
        <taxon>Rhabditomorpha</taxon>
        <taxon>Rhabditoidea</taxon>
        <taxon>Rhabditidae</taxon>
        <taxon>Peloderinae</taxon>
        <taxon>Caenorhabditis</taxon>
    </lineage>
</organism>
<dbReference type="Gene3D" id="3.40.33.10">
    <property type="entry name" value="CAP"/>
    <property type="match status" value="1"/>
</dbReference>
<feature type="transmembrane region" description="Helical" evidence="1">
    <location>
        <begin position="147"/>
        <end position="164"/>
    </location>
</feature>
<evidence type="ECO:0000256" key="1">
    <source>
        <dbReference type="SAM" id="Phobius"/>
    </source>
</evidence>
<evidence type="ECO:0000313" key="2">
    <source>
        <dbReference type="EnsemblMetazoa" id="CJA39164.1"/>
    </source>
</evidence>
<reference evidence="3" key="1">
    <citation type="submission" date="2010-08" db="EMBL/GenBank/DDBJ databases">
        <authorList>
            <consortium name="Caenorhabditis japonica Sequencing Consortium"/>
            <person name="Wilson R.K."/>
        </authorList>
    </citation>
    <scope>NUCLEOTIDE SEQUENCE [LARGE SCALE GENOMIC DNA]</scope>
    <source>
        <strain evidence="3">DF5081</strain>
    </source>
</reference>
<accession>A0A8R1EMT7</accession>
<dbReference type="EnsemblMetazoa" id="CJA39164.1">
    <property type="protein sequence ID" value="CJA39164.1"/>
    <property type="gene ID" value="WBGene00215011"/>
</dbReference>
<protein>
    <submittedName>
        <fullName evidence="2">Uncharacterized protein</fullName>
    </submittedName>
</protein>
<keyword evidence="1" id="KW-0472">Membrane</keyword>
<dbReference type="AlphaFoldDB" id="A0A8R1EMT7"/>